<dbReference type="SUPFAM" id="SSF52087">
    <property type="entry name" value="CRAL/TRIO domain"/>
    <property type="match status" value="1"/>
</dbReference>
<dbReference type="Pfam" id="PF13716">
    <property type="entry name" value="CRAL_TRIO_2"/>
    <property type="match status" value="1"/>
</dbReference>
<sequence>MDTDYQPNFPGIRNAIASNNDEETPYPSLSDFHDYEPNLEFDDSELQASLNGDAEEIKVFDTPVPFDYLESPVSDGTIEENFEEELINAPMGQLDSLAATCTDDELKDEEDFADVASYGIVDVVGDDMFGRKLIVLSACKLPSNKELDHGRLLGYLTYVLDKFVEQDYSLVYFHYGLTSKNKPSLSWLWSAYRAFDRKYKKNLKALYLVHPTGFIRVVLQIFKAVPVDFRTTLDLSLSFLEEAGPAFWEVLGRAWLAFPGQSVSFLEDASLAFWEVLERAWLVSGSFY</sequence>
<dbReference type="GO" id="GO:0007264">
    <property type="term" value="P:small GTPase-mediated signal transduction"/>
    <property type="evidence" value="ECO:0007669"/>
    <property type="project" value="TreeGrafter"/>
</dbReference>
<dbReference type="GeneID" id="103514581"/>
<dbReference type="GO" id="GO:2001136">
    <property type="term" value="P:negative regulation of endocytic recycling"/>
    <property type="evidence" value="ECO:0007669"/>
    <property type="project" value="TreeGrafter"/>
</dbReference>
<dbReference type="GO" id="GO:0005096">
    <property type="term" value="F:GTPase activator activity"/>
    <property type="evidence" value="ECO:0007669"/>
    <property type="project" value="TreeGrafter"/>
</dbReference>
<gene>
    <name evidence="4" type="primary">LOC103514581</name>
</gene>
<evidence type="ECO:0000313" key="3">
    <source>
        <dbReference type="Proteomes" id="UP000079169"/>
    </source>
</evidence>
<evidence type="ECO:0000259" key="2">
    <source>
        <dbReference type="SMART" id="SM00516"/>
    </source>
</evidence>
<feature type="domain" description="CRAL-TRIO" evidence="2">
    <location>
        <begin position="107"/>
        <end position="253"/>
    </location>
</feature>
<dbReference type="GO" id="GO:0005737">
    <property type="term" value="C:cytoplasm"/>
    <property type="evidence" value="ECO:0007669"/>
    <property type="project" value="TreeGrafter"/>
</dbReference>
<evidence type="ECO:0000256" key="1">
    <source>
        <dbReference type="SAM" id="MobiDB-lite"/>
    </source>
</evidence>
<dbReference type="STRING" id="121845.A0A3Q0J490"/>
<reference evidence="4" key="1">
    <citation type="submission" date="2025-08" db="UniProtKB">
        <authorList>
            <consortium name="RefSeq"/>
        </authorList>
    </citation>
    <scope>IDENTIFICATION</scope>
</reference>
<protein>
    <submittedName>
        <fullName evidence="4">Rho GTPase-activating protein 68F-like</fullName>
    </submittedName>
</protein>
<proteinExistence type="predicted"/>
<dbReference type="PANTHER" id="PTHR45808">
    <property type="entry name" value="RHO GTPASE-ACTIVATING PROTEIN 68F"/>
    <property type="match status" value="1"/>
</dbReference>
<dbReference type="PaxDb" id="121845-A0A3Q0J490"/>
<organism evidence="3 4">
    <name type="scientific">Diaphorina citri</name>
    <name type="common">Asian citrus psyllid</name>
    <dbReference type="NCBI Taxonomy" id="121845"/>
    <lineage>
        <taxon>Eukaryota</taxon>
        <taxon>Metazoa</taxon>
        <taxon>Ecdysozoa</taxon>
        <taxon>Arthropoda</taxon>
        <taxon>Hexapoda</taxon>
        <taxon>Insecta</taxon>
        <taxon>Pterygota</taxon>
        <taxon>Neoptera</taxon>
        <taxon>Paraneoptera</taxon>
        <taxon>Hemiptera</taxon>
        <taxon>Sternorrhyncha</taxon>
        <taxon>Psylloidea</taxon>
        <taxon>Psyllidae</taxon>
        <taxon>Diaphorininae</taxon>
        <taxon>Diaphorina</taxon>
    </lineage>
</organism>
<name>A0A3Q0J490_DIACI</name>
<dbReference type="PANTHER" id="PTHR45808:SF2">
    <property type="entry name" value="RHO GTPASE-ACTIVATING PROTEIN 68F"/>
    <property type="match status" value="1"/>
</dbReference>
<dbReference type="SMART" id="SM00516">
    <property type="entry name" value="SEC14"/>
    <property type="match status" value="1"/>
</dbReference>
<dbReference type="InterPro" id="IPR001251">
    <property type="entry name" value="CRAL-TRIO_dom"/>
</dbReference>
<dbReference type="CDD" id="cd00170">
    <property type="entry name" value="SEC14"/>
    <property type="match status" value="1"/>
</dbReference>
<evidence type="ECO:0000313" key="4">
    <source>
        <dbReference type="RefSeq" id="XP_026683309.1"/>
    </source>
</evidence>
<feature type="region of interest" description="Disordered" evidence="1">
    <location>
        <begin position="1"/>
        <end position="28"/>
    </location>
</feature>
<dbReference type="Proteomes" id="UP000079169">
    <property type="component" value="Unplaced"/>
</dbReference>
<keyword evidence="3" id="KW-1185">Reference proteome</keyword>
<dbReference type="RefSeq" id="XP_026683309.1">
    <property type="nucleotide sequence ID" value="XM_026827508.1"/>
</dbReference>
<dbReference type="Gene3D" id="3.40.525.10">
    <property type="entry name" value="CRAL-TRIO lipid binding domain"/>
    <property type="match status" value="1"/>
</dbReference>
<dbReference type="KEGG" id="dci:103514581"/>
<dbReference type="InterPro" id="IPR036865">
    <property type="entry name" value="CRAL-TRIO_dom_sf"/>
</dbReference>
<dbReference type="AlphaFoldDB" id="A0A3Q0J490"/>
<accession>A0A3Q0J490</accession>